<name>A0A0C9Z6F5_9AGAM</name>
<proteinExistence type="predicted"/>
<protein>
    <submittedName>
        <fullName evidence="1">Unplaced genomic scaffold CY34scaffold_904, whole genome shotgun sequence</fullName>
    </submittedName>
</protein>
<reference evidence="2" key="2">
    <citation type="submission" date="2015-01" db="EMBL/GenBank/DDBJ databases">
        <title>Evolutionary Origins and Diversification of the Mycorrhizal Mutualists.</title>
        <authorList>
            <consortium name="DOE Joint Genome Institute"/>
            <consortium name="Mycorrhizal Genomics Consortium"/>
            <person name="Kohler A."/>
            <person name="Kuo A."/>
            <person name="Nagy L.G."/>
            <person name="Floudas D."/>
            <person name="Copeland A."/>
            <person name="Barry K.W."/>
            <person name="Cichocki N."/>
            <person name="Veneault-Fourrey C."/>
            <person name="LaButti K."/>
            <person name="Lindquist E.A."/>
            <person name="Lipzen A."/>
            <person name="Lundell T."/>
            <person name="Morin E."/>
            <person name="Murat C."/>
            <person name="Riley R."/>
            <person name="Ohm R."/>
            <person name="Sun H."/>
            <person name="Tunlid A."/>
            <person name="Henrissat B."/>
            <person name="Grigoriev I.V."/>
            <person name="Hibbett D.S."/>
            <person name="Martin F."/>
        </authorList>
    </citation>
    <scope>NUCLEOTIDE SEQUENCE [LARGE SCALE GENOMIC DNA]</scope>
    <source>
        <strain evidence="2">UH-Slu-Lm8-n1</strain>
    </source>
</reference>
<dbReference type="OrthoDB" id="2840473at2759"/>
<dbReference type="InParanoid" id="A0A0C9Z6F5"/>
<dbReference type="EMBL" id="KN836035">
    <property type="protein sequence ID" value="KIK33070.1"/>
    <property type="molecule type" value="Genomic_DNA"/>
</dbReference>
<dbReference type="HOGENOM" id="CLU_3093275_0_0_1"/>
<evidence type="ECO:0000313" key="1">
    <source>
        <dbReference type="EMBL" id="KIK33070.1"/>
    </source>
</evidence>
<reference evidence="1 2" key="1">
    <citation type="submission" date="2014-04" db="EMBL/GenBank/DDBJ databases">
        <authorList>
            <consortium name="DOE Joint Genome Institute"/>
            <person name="Kuo A."/>
            <person name="Ruytinx J."/>
            <person name="Rineau F."/>
            <person name="Colpaert J."/>
            <person name="Kohler A."/>
            <person name="Nagy L.G."/>
            <person name="Floudas D."/>
            <person name="Copeland A."/>
            <person name="Barry K.W."/>
            <person name="Cichocki N."/>
            <person name="Veneault-Fourrey C."/>
            <person name="LaButti K."/>
            <person name="Lindquist E.A."/>
            <person name="Lipzen A."/>
            <person name="Lundell T."/>
            <person name="Morin E."/>
            <person name="Murat C."/>
            <person name="Sun H."/>
            <person name="Tunlid A."/>
            <person name="Henrissat B."/>
            <person name="Grigoriev I.V."/>
            <person name="Hibbett D.S."/>
            <person name="Martin F."/>
            <person name="Nordberg H.P."/>
            <person name="Cantor M.N."/>
            <person name="Hua S.X."/>
        </authorList>
    </citation>
    <scope>NUCLEOTIDE SEQUENCE [LARGE SCALE GENOMIC DNA]</scope>
    <source>
        <strain evidence="1 2">UH-Slu-Lm8-n1</strain>
    </source>
</reference>
<feature type="non-terminal residue" evidence="1">
    <location>
        <position position="52"/>
    </location>
</feature>
<dbReference type="Proteomes" id="UP000054485">
    <property type="component" value="Unassembled WGS sequence"/>
</dbReference>
<evidence type="ECO:0000313" key="2">
    <source>
        <dbReference type="Proteomes" id="UP000054485"/>
    </source>
</evidence>
<organism evidence="1 2">
    <name type="scientific">Suillus luteus UH-Slu-Lm8-n1</name>
    <dbReference type="NCBI Taxonomy" id="930992"/>
    <lineage>
        <taxon>Eukaryota</taxon>
        <taxon>Fungi</taxon>
        <taxon>Dikarya</taxon>
        <taxon>Basidiomycota</taxon>
        <taxon>Agaricomycotina</taxon>
        <taxon>Agaricomycetes</taxon>
        <taxon>Agaricomycetidae</taxon>
        <taxon>Boletales</taxon>
        <taxon>Suillineae</taxon>
        <taxon>Suillaceae</taxon>
        <taxon>Suillus</taxon>
    </lineage>
</organism>
<feature type="non-terminal residue" evidence="1">
    <location>
        <position position="1"/>
    </location>
</feature>
<keyword evidence="2" id="KW-1185">Reference proteome</keyword>
<gene>
    <name evidence="1" type="ORF">CY34DRAFT_35402</name>
</gene>
<sequence>RAIMLVSTSLNTNDWKQLSFPSSDVVVIQLSSPVGKCTIFNIYNDGKKQDTI</sequence>
<dbReference type="AlphaFoldDB" id="A0A0C9Z6F5"/>
<accession>A0A0C9Z6F5</accession>